<feature type="compositionally biased region" description="Polar residues" evidence="1">
    <location>
        <begin position="145"/>
        <end position="180"/>
    </location>
</feature>
<feature type="compositionally biased region" description="Basic and acidic residues" evidence="1">
    <location>
        <begin position="18"/>
        <end position="36"/>
    </location>
</feature>
<gene>
    <name evidence="2" type="ORF">LWI29_006538</name>
</gene>
<reference evidence="2" key="1">
    <citation type="journal article" date="2022" name="Plant J.">
        <title>Strategies of tolerance reflected in two North American maple genomes.</title>
        <authorList>
            <person name="McEvoy S.L."/>
            <person name="Sezen U.U."/>
            <person name="Trouern-Trend A."/>
            <person name="McMahon S.M."/>
            <person name="Schaberg P.G."/>
            <person name="Yang J."/>
            <person name="Wegrzyn J.L."/>
            <person name="Swenson N.G."/>
        </authorList>
    </citation>
    <scope>NUCLEOTIDE SEQUENCE</scope>
    <source>
        <strain evidence="2">NS2018</strain>
    </source>
</reference>
<evidence type="ECO:0000313" key="3">
    <source>
        <dbReference type="Proteomes" id="UP001168877"/>
    </source>
</evidence>
<sequence length="209" mass="22771">MSSKRRESKSPALASSGKNEKKEKDAEDAKKNKSPDKLLTAENFTANEKPRKHQSEFGPSNIEVLGGGNDKLPAETGQTDISNNFDRLSTKNSSPAGDKQETPQKSAFGLVDHKFTPEYPHGKMSSSEKIKQAFGQKPQPKDTPQKSGDSSQPQPKATHQKSHVTSQPHQVAFQVNNVPGGNNALKKKNTEKDEKQTSSSAHGPLRRSS</sequence>
<reference evidence="2" key="2">
    <citation type="submission" date="2023-06" db="EMBL/GenBank/DDBJ databases">
        <authorList>
            <person name="Swenson N.G."/>
            <person name="Wegrzyn J.L."/>
            <person name="Mcevoy S.L."/>
        </authorList>
    </citation>
    <scope>NUCLEOTIDE SEQUENCE</scope>
    <source>
        <strain evidence="2">NS2018</strain>
        <tissue evidence="2">Leaf</tissue>
    </source>
</reference>
<feature type="compositionally biased region" description="Polar residues" evidence="1">
    <location>
        <begin position="76"/>
        <end position="95"/>
    </location>
</feature>
<keyword evidence="3" id="KW-1185">Reference proteome</keyword>
<dbReference type="Proteomes" id="UP001168877">
    <property type="component" value="Unassembled WGS sequence"/>
</dbReference>
<feature type="region of interest" description="Disordered" evidence="1">
    <location>
        <begin position="1"/>
        <end position="209"/>
    </location>
</feature>
<name>A0AA39W0Y3_ACESA</name>
<evidence type="ECO:0000256" key="1">
    <source>
        <dbReference type="SAM" id="MobiDB-lite"/>
    </source>
</evidence>
<comment type="caution">
    <text evidence="2">The sequence shown here is derived from an EMBL/GenBank/DDBJ whole genome shotgun (WGS) entry which is preliminary data.</text>
</comment>
<dbReference type="EMBL" id="JAUESC010000003">
    <property type="protein sequence ID" value="KAK0599575.1"/>
    <property type="molecule type" value="Genomic_DNA"/>
</dbReference>
<proteinExistence type="predicted"/>
<evidence type="ECO:0000313" key="2">
    <source>
        <dbReference type="EMBL" id="KAK0599575.1"/>
    </source>
</evidence>
<protein>
    <submittedName>
        <fullName evidence="2">Uncharacterized protein</fullName>
    </submittedName>
</protein>
<accession>A0AA39W0Y3</accession>
<organism evidence="2 3">
    <name type="scientific">Acer saccharum</name>
    <name type="common">Sugar maple</name>
    <dbReference type="NCBI Taxonomy" id="4024"/>
    <lineage>
        <taxon>Eukaryota</taxon>
        <taxon>Viridiplantae</taxon>
        <taxon>Streptophyta</taxon>
        <taxon>Embryophyta</taxon>
        <taxon>Tracheophyta</taxon>
        <taxon>Spermatophyta</taxon>
        <taxon>Magnoliopsida</taxon>
        <taxon>eudicotyledons</taxon>
        <taxon>Gunneridae</taxon>
        <taxon>Pentapetalae</taxon>
        <taxon>rosids</taxon>
        <taxon>malvids</taxon>
        <taxon>Sapindales</taxon>
        <taxon>Sapindaceae</taxon>
        <taxon>Hippocastanoideae</taxon>
        <taxon>Acereae</taxon>
        <taxon>Acer</taxon>
    </lineage>
</organism>
<dbReference type="AlphaFoldDB" id="A0AA39W0Y3"/>